<dbReference type="Proteomes" id="UP000664904">
    <property type="component" value="Chromosome"/>
</dbReference>
<accession>A0A975HN59</accession>
<dbReference type="SUPFAM" id="SSF53474">
    <property type="entry name" value="alpha/beta-Hydrolases"/>
    <property type="match status" value="1"/>
</dbReference>
<sequence>MPHLRTQFRIAPFTMIEGFSTSGVAALEYFAEFPTIFQATIVSSPAFGLKNDAWLAELIAKLKANLGERYLYASKSGFNDDATSYEQLKASLTHFSNAHFADLSQQNYLSTSLIGFEQGVKTLFEVREITNFEPFAREGTSAACSNTIKCYINGLVFKFRIRIT</sequence>
<dbReference type="Gene3D" id="3.40.50.1820">
    <property type="entry name" value="alpha/beta hydrolase"/>
    <property type="match status" value="1"/>
</dbReference>
<dbReference type="AlphaFoldDB" id="A0A975HN59"/>
<proteinExistence type="predicted"/>
<name>A0A975HN59_9GAMM</name>
<evidence type="ECO:0000313" key="2">
    <source>
        <dbReference type="Proteomes" id="UP000664904"/>
    </source>
</evidence>
<gene>
    <name evidence="1" type="ORF">J5O05_02765</name>
</gene>
<dbReference type="KEGG" id="pxi:J5O05_02765"/>
<protein>
    <submittedName>
        <fullName evidence="1">Uncharacterized protein</fullName>
    </submittedName>
</protein>
<organism evidence="1 2">
    <name type="scientific">Pseudoalteromonas xiamenensis</name>
    <dbReference type="NCBI Taxonomy" id="882626"/>
    <lineage>
        <taxon>Bacteria</taxon>
        <taxon>Pseudomonadati</taxon>
        <taxon>Pseudomonadota</taxon>
        <taxon>Gammaproteobacteria</taxon>
        <taxon>Alteromonadales</taxon>
        <taxon>Pseudoalteromonadaceae</taxon>
        <taxon>Pseudoalteromonas</taxon>
    </lineage>
</organism>
<keyword evidence="2" id="KW-1185">Reference proteome</keyword>
<reference evidence="1" key="1">
    <citation type="submission" date="2021-03" db="EMBL/GenBank/DDBJ databases">
        <title>Complete Genome of Pseudoalteromonas xiamenensis STKMTI.2, a new potential marine bacterium producing anti-Vibrio compounds.</title>
        <authorList>
            <person name="Handayani D.P."/>
            <person name="Isnansetyo A."/>
            <person name="Istiqomah I."/>
            <person name="Jumina J."/>
        </authorList>
    </citation>
    <scope>NUCLEOTIDE SEQUENCE</scope>
    <source>
        <strain evidence="1">STKMTI.2</strain>
    </source>
</reference>
<dbReference type="InterPro" id="IPR029058">
    <property type="entry name" value="AB_hydrolase_fold"/>
</dbReference>
<evidence type="ECO:0000313" key="1">
    <source>
        <dbReference type="EMBL" id="QTH71875.1"/>
    </source>
</evidence>
<dbReference type="EMBL" id="CP072133">
    <property type="protein sequence ID" value="QTH71875.1"/>
    <property type="molecule type" value="Genomic_DNA"/>
</dbReference>